<feature type="transmembrane region" description="Helical" evidence="1">
    <location>
        <begin position="26"/>
        <end position="42"/>
    </location>
</feature>
<dbReference type="GO" id="GO:0016020">
    <property type="term" value="C:membrane"/>
    <property type="evidence" value="ECO:0007669"/>
    <property type="project" value="InterPro"/>
</dbReference>
<organism evidence="4 5">
    <name type="scientific">Mucilaginibacter phyllosphaerae</name>
    <dbReference type="NCBI Taxonomy" id="1812349"/>
    <lineage>
        <taxon>Bacteria</taxon>
        <taxon>Pseudomonadati</taxon>
        <taxon>Bacteroidota</taxon>
        <taxon>Sphingobacteriia</taxon>
        <taxon>Sphingobacteriales</taxon>
        <taxon>Sphingobacteriaceae</taxon>
        <taxon>Mucilaginibacter</taxon>
    </lineage>
</organism>
<dbReference type="InterPro" id="IPR050640">
    <property type="entry name" value="Bact_2-comp_sensor_kinase"/>
</dbReference>
<keyword evidence="1" id="KW-0812">Transmembrane</keyword>
<evidence type="ECO:0000256" key="1">
    <source>
        <dbReference type="SAM" id="Phobius"/>
    </source>
</evidence>
<name>A0A4Y8AFU6_9SPHI</name>
<dbReference type="Gene3D" id="3.30.565.10">
    <property type="entry name" value="Histidine kinase-like ATPase, C-terminal domain"/>
    <property type="match status" value="1"/>
</dbReference>
<dbReference type="Pfam" id="PF06580">
    <property type="entry name" value="His_kinase"/>
    <property type="match status" value="1"/>
</dbReference>
<accession>A0A4Y8AFU6</accession>
<feature type="transmembrane region" description="Helical" evidence="1">
    <location>
        <begin position="124"/>
        <end position="145"/>
    </location>
</feature>
<keyword evidence="1" id="KW-1133">Transmembrane helix</keyword>
<keyword evidence="4" id="KW-0808">Transferase</keyword>
<dbReference type="GO" id="GO:0000155">
    <property type="term" value="F:phosphorelay sensor kinase activity"/>
    <property type="evidence" value="ECO:0007669"/>
    <property type="project" value="InterPro"/>
</dbReference>
<dbReference type="OrthoDB" id="9792992at2"/>
<evidence type="ECO:0000313" key="6">
    <source>
        <dbReference type="Proteomes" id="UP000583101"/>
    </source>
</evidence>
<reference evidence="4 5" key="1">
    <citation type="journal article" date="2016" name="Int. J. Syst. Evol. Microbiol.">
        <title>Proposal of Mucilaginibacter phyllosphaerae sp. nov. isolated from the phyllosphere of Galium album.</title>
        <authorList>
            <person name="Aydogan E.L."/>
            <person name="Busse H.J."/>
            <person name="Moser G."/>
            <person name="Muller C."/>
            <person name="Kampfer P."/>
            <person name="Glaeser S.P."/>
        </authorList>
    </citation>
    <scope>NUCLEOTIDE SEQUENCE [LARGE SCALE GENOMIC DNA]</scope>
    <source>
        <strain evidence="4 5">PP-F2FG21</strain>
    </source>
</reference>
<evidence type="ECO:0000313" key="5">
    <source>
        <dbReference type="Proteomes" id="UP000297248"/>
    </source>
</evidence>
<proteinExistence type="predicted"/>
<feature type="transmembrane region" description="Helical" evidence="1">
    <location>
        <begin position="87"/>
        <end position="109"/>
    </location>
</feature>
<comment type="caution">
    <text evidence="4">The sequence shown here is derived from an EMBL/GenBank/DDBJ whole genome shotgun (WGS) entry which is preliminary data.</text>
</comment>
<dbReference type="EMBL" id="JACIEG010000002">
    <property type="protein sequence ID" value="MBB3968734.1"/>
    <property type="molecule type" value="Genomic_DNA"/>
</dbReference>
<dbReference type="Proteomes" id="UP000583101">
    <property type="component" value="Unassembled WGS sequence"/>
</dbReference>
<reference evidence="3 6" key="3">
    <citation type="submission" date="2020-08" db="EMBL/GenBank/DDBJ databases">
        <title>Genomic Encyclopedia of Type Strains, Phase IV (KMG-IV): sequencing the most valuable type-strain genomes for metagenomic binning, comparative biology and taxonomic classification.</title>
        <authorList>
            <person name="Goeker M."/>
        </authorList>
    </citation>
    <scope>NUCLEOTIDE SEQUENCE [LARGE SCALE GENOMIC DNA]</scope>
    <source>
        <strain evidence="3 6">DSM 100995</strain>
    </source>
</reference>
<feature type="transmembrane region" description="Helical" evidence="1">
    <location>
        <begin position="54"/>
        <end position="75"/>
    </location>
</feature>
<protein>
    <submittedName>
        <fullName evidence="4">Histidine kinase</fullName>
    </submittedName>
</protein>
<keyword evidence="1" id="KW-0472">Membrane</keyword>
<dbReference type="PANTHER" id="PTHR34220">
    <property type="entry name" value="SENSOR HISTIDINE KINASE YPDA"/>
    <property type="match status" value="1"/>
</dbReference>
<dbReference type="RefSeq" id="WP_134335667.1">
    <property type="nucleotide sequence ID" value="NZ_BMCZ01000004.1"/>
</dbReference>
<feature type="domain" description="Signal transduction histidine kinase internal region" evidence="2">
    <location>
        <begin position="166"/>
        <end position="241"/>
    </location>
</feature>
<evidence type="ECO:0000259" key="2">
    <source>
        <dbReference type="Pfam" id="PF06580"/>
    </source>
</evidence>
<sequence length="351" mass="40533">MDLRNEPATVTNDYILQFVTHRRYRIYRHAALLLFLSAVFFSQKDVLTEPANTYLKTGIFCFMIIIFYFNIYWLIPKMIFGGRYLTYLIWVVTIISIMVITMSVCEGYIRPYLKSPFNHHPPPSVLPLSIGIIVFIAASSAIKLFQQSVIVSQRVYELENLTTQTELEQLKNQINPHFLFNMLNNVNVLTQTDPEKASSVLIRLSELLRYQLYDSTRNKVLLTSDISFLKDFLNLESIRRDNFEFKIDTHGDLNGVQVSPLLFITFVENAVKHNMDAENLSFVHLNFTKNGDKLAFTCVNSKPAKPTARRMNGGLGLANVQRRLELLYPNRHFLNISDSDDIFNVELKLTV</sequence>
<dbReference type="AlphaFoldDB" id="A0A4Y8AFU6"/>
<dbReference type="Proteomes" id="UP000297248">
    <property type="component" value="Unassembled WGS sequence"/>
</dbReference>
<evidence type="ECO:0000313" key="4">
    <source>
        <dbReference type="EMBL" id="TEW67630.1"/>
    </source>
</evidence>
<reference evidence="4" key="2">
    <citation type="submission" date="2019-03" db="EMBL/GenBank/DDBJ databases">
        <authorList>
            <person name="Yan Y.-Q."/>
            <person name="Du Z.-J."/>
        </authorList>
    </citation>
    <scope>NUCLEOTIDE SEQUENCE</scope>
    <source>
        <strain evidence="4">PP-F2FG21</strain>
    </source>
</reference>
<dbReference type="EMBL" id="SNQG01000002">
    <property type="protein sequence ID" value="TEW67630.1"/>
    <property type="molecule type" value="Genomic_DNA"/>
</dbReference>
<keyword evidence="4" id="KW-0418">Kinase</keyword>
<dbReference type="InterPro" id="IPR010559">
    <property type="entry name" value="Sig_transdc_His_kin_internal"/>
</dbReference>
<gene>
    <name evidence="4" type="ORF">E2R65_06475</name>
    <name evidence="3" type="ORF">GGR35_001326</name>
</gene>
<keyword evidence="6" id="KW-1185">Reference proteome</keyword>
<dbReference type="PANTHER" id="PTHR34220:SF7">
    <property type="entry name" value="SENSOR HISTIDINE KINASE YPDA"/>
    <property type="match status" value="1"/>
</dbReference>
<dbReference type="InterPro" id="IPR036890">
    <property type="entry name" value="HATPase_C_sf"/>
</dbReference>
<evidence type="ECO:0000313" key="3">
    <source>
        <dbReference type="EMBL" id="MBB3968734.1"/>
    </source>
</evidence>